<dbReference type="AlphaFoldDB" id="A0A024UVY7"/>
<evidence type="ECO:0000313" key="1">
    <source>
        <dbReference type="EMBL" id="ETW10120.1"/>
    </source>
</evidence>
<dbReference type="VEuPathDB" id="FungiDB:H310_00495"/>
<dbReference type="RefSeq" id="XP_008861531.1">
    <property type="nucleotide sequence ID" value="XM_008863309.1"/>
</dbReference>
<dbReference type="GeneID" id="20077545"/>
<reference evidence="1" key="1">
    <citation type="submission" date="2013-12" db="EMBL/GenBank/DDBJ databases">
        <title>The Genome Sequence of Aphanomyces invadans NJM9701.</title>
        <authorList>
            <consortium name="The Broad Institute Genomics Platform"/>
            <person name="Russ C."/>
            <person name="Tyler B."/>
            <person name="van West P."/>
            <person name="Dieguez-Uribeondo J."/>
            <person name="Young S.K."/>
            <person name="Zeng Q."/>
            <person name="Gargeya S."/>
            <person name="Fitzgerald M."/>
            <person name="Abouelleil A."/>
            <person name="Alvarado L."/>
            <person name="Chapman S.B."/>
            <person name="Gainer-Dewar J."/>
            <person name="Goldberg J."/>
            <person name="Griggs A."/>
            <person name="Gujja S."/>
            <person name="Hansen M."/>
            <person name="Howarth C."/>
            <person name="Imamovic A."/>
            <person name="Ireland A."/>
            <person name="Larimer J."/>
            <person name="McCowan C."/>
            <person name="Murphy C."/>
            <person name="Pearson M."/>
            <person name="Poon T.W."/>
            <person name="Priest M."/>
            <person name="Roberts A."/>
            <person name="Saif S."/>
            <person name="Shea T."/>
            <person name="Sykes S."/>
            <person name="Wortman J."/>
            <person name="Nusbaum C."/>
            <person name="Birren B."/>
        </authorList>
    </citation>
    <scope>NUCLEOTIDE SEQUENCE [LARGE SCALE GENOMIC DNA]</scope>
    <source>
        <strain evidence="1">NJM9701</strain>
    </source>
</reference>
<organism evidence="1">
    <name type="scientific">Aphanomyces invadans</name>
    <dbReference type="NCBI Taxonomy" id="157072"/>
    <lineage>
        <taxon>Eukaryota</taxon>
        <taxon>Sar</taxon>
        <taxon>Stramenopiles</taxon>
        <taxon>Oomycota</taxon>
        <taxon>Saprolegniomycetes</taxon>
        <taxon>Saprolegniales</taxon>
        <taxon>Verrucalvaceae</taxon>
        <taxon>Aphanomyces</taxon>
    </lineage>
</organism>
<accession>A0A024UVY7</accession>
<proteinExistence type="predicted"/>
<protein>
    <submittedName>
        <fullName evidence="1">Uncharacterized protein</fullName>
    </submittedName>
</protein>
<gene>
    <name evidence="1" type="ORF">H310_00495</name>
</gene>
<dbReference type="EMBL" id="KI913952">
    <property type="protein sequence ID" value="ETW10120.1"/>
    <property type="molecule type" value="Genomic_DNA"/>
</dbReference>
<sequence>MSHAFCSWTHEIGWPETRNWAVPKQQLCHRAPCYDFATGQSVCHCLLRMGTMVASRTRLLWSATIATVVVNVVHFSCVGINSVGRQGLVPIGTCLRSQPFVTAACWEGSVKWERFGVKVSRRIPQDVRRYATRLRSNRWHNDVLYRDRLKKSIT</sequence>
<name>A0A024UVY7_9STRA</name>